<feature type="region of interest" description="Disordered" evidence="1">
    <location>
        <begin position="1"/>
        <end position="57"/>
    </location>
</feature>
<organism evidence="2 3">
    <name type="scientific">Bos mutus</name>
    <name type="common">wild yak</name>
    <dbReference type="NCBI Taxonomy" id="72004"/>
    <lineage>
        <taxon>Eukaryota</taxon>
        <taxon>Metazoa</taxon>
        <taxon>Chordata</taxon>
        <taxon>Craniata</taxon>
        <taxon>Vertebrata</taxon>
        <taxon>Euteleostomi</taxon>
        <taxon>Mammalia</taxon>
        <taxon>Eutheria</taxon>
        <taxon>Laurasiatheria</taxon>
        <taxon>Artiodactyla</taxon>
        <taxon>Ruminantia</taxon>
        <taxon>Pecora</taxon>
        <taxon>Bovidae</taxon>
        <taxon>Bovinae</taxon>
        <taxon>Bos</taxon>
    </lineage>
</organism>
<feature type="compositionally biased region" description="Basic and acidic residues" evidence="1">
    <location>
        <begin position="172"/>
        <end position="181"/>
    </location>
</feature>
<feature type="region of interest" description="Disordered" evidence="1">
    <location>
        <begin position="84"/>
        <end position="116"/>
    </location>
</feature>
<evidence type="ECO:0000256" key="1">
    <source>
        <dbReference type="SAM" id="MobiDB-lite"/>
    </source>
</evidence>
<name>A0A6B0SA32_9CETA</name>
<gene>
    <name evidence="2" type="ORF">E5288_WYG015608</name>
</gene>
<evidence type="ECO:0000313" key="2">
    <source>
        <dbReference type="EMBL" id="MXQ99709.1"/>
    </source>
</evidence>
<feature type="compositionally biased region" description="Low complexity" evidence="1">
    <location>
        <begin position="189"/>
        <end position="200"/>
    </location>
</feature>
<dbReference type="Proteomes" id="UP000322234">
    <property type="component" value="Unassembled WGS sequence"/>
</dbReference>
<keyword evidence="3" id="KW-1185">Reference proteome</keyword>
<reference evidence="2" key="1">
    <citation type="submission" date="2019-10" db="EMBL/GenBank/DDBJ databases">
        <title>The sequence and de novo assembly of the wild yak genome.</title>
        <authorList>
            <person name="Liu Y."/>
        </authorList>
    </citation>
    <scope>NUCLEOTIDE SEQUENCE [LARGE SCALE GENOMIC DNA]</scope>
    <source>
        <strain evidence="2">WY2019</strain>
    </source>
</reference>
<evidence type="ECO:0000313" key="3">
    <source>
        <dbReference type="Proteomes" id="UP000322234"/>
    </source>
</evidence>
<protein>
    <submittedName>
        <fullName evidence="2">Uncharacterized protein</fullName>
    </submittedName>
</protein>
<dbReference type="AlphaFoldDB" id="A0A6B0SA32"/>
<comment type="caution">
    <text evidence="2">The sequence shown here is derived from an EMBL/GenBank/DDBJ whole genome shotgun (WGS) entry which is preliminary data.</text>
</comment>
<feature type="region of interest" description="Disordered" evidence="1">
    <location>
        <begin position="172"/>
        <end position="251"/>
    </location>
</feature>
<dbReference type="EMBL" id="VBQZ03000751">
    <property type="protein sequence ID" value="MXQ99709.1"/>
    <property type="molecule type" value="Genomic_DNA"/>
</dbReference>
<proteinExistence type="predicted"/>
<sequence>MSFETKAEPETGPVSETMAGGVPGEHVPCRTGGDVAGLGGRAPPGRPHLGSAPDLRLPVADRPADFLDNGAVLRCPQKGRLAALHDEPSKARTPPPPSRPWWAPCEAPAPSHRGPENSLLLANLTLTSIPQLPAIREEVGDDKTAIKCETSTLARPQSLRLGRLRTGALRTATHEDLRDAHNSTGSQDSPGNNPSSSTSSQGLLHKAPKKKGIKSSISRLFRKKEKGRPEHPSKEALGPGCPRTPHPVTDGEPRHLHFVPTLGLLPTPQQQRGPVPADAEVMEPLVSGAKGMNTPSVVL</sequence>
<accession>A0A6B0SA32</accession>